<dbReference type="PANTHER" id="PTHR43464:SF23">
    <property type="entry name" value="JUVENILE HORMONE ACID O-METHYLTRANSFERASE"/>
    <property type="match status" value="1"/>
</dbReference>
<keyword evidence="2" id="KW-0489">Methyltransferase</keyword>
<dbReference type="SUPFAM" id="SSF53335">
    <property type="entry name" value="S-adenosyl-L-methionine-dependent methyltransferases"/>
    <property type="match status" value="1"/>
</dbReference>
<evidence type="ECO:0000313" key="3">
    <source>
        <dbReference type="Proteomes" id="UP001216253"/>
    </source>
</evidence>
<reference evidence="2 3" key="1">
    <citation type="submission" date="2023-03" db="EMBL/GenBank/DDBJ databases">
        <title>NovoSphingobium album sp. nov. isolated from polycyclic aromatic hydrocarbons- and heavy-metal polluted soil.</title>
        <authorList>
            <person name="Liu Z."/>
            <person name="Wang K."/>
        </authorList>
    </citation>
    <scope>NUCLEOTIDE SEQUENCE [LARGE SCALE GENOMIC DNA]</scope>
    <source>
        <strain evidence="2 3">H3SJ31-1</strain>
    </source>
</reference>
<evidence type="ECO:0000313" key="2">
    <source>
        <dbReference type="EMBL" id="MDE8651477.1"/>
    </source>
</evidence>
<gene>
    <name evidence="2" type="ORF">PYV00_07060</name>
</gene>
<accession>A0ABT5WQB5</accession>
<sequence length="308" mass="34091">MRLNALSKPPHPGTIAHDPIETAAAYDFAGPDYLAYADGRMDALFAFDGRYSFADQLVWQQIDAALKDLLARGRHSIRILDAGCGPGTWLVRTVTRAQALGFDHVDAIGFDISPEMIRLARENAVFKGHCQFRTGDLCAPLPEEAGGVDLTLCLYGVLNHLPRDRHEQVAAELVRVTSGHLLITVRTVGSLPTIFVGSLEKARSFCQDNGNDRFEVDLIDGRHLEFTSHLFCAAEFKALFEPHAPGSTLLGLDVFHSRFAAHPWWNPDALPYSSLFEQELCKLEERCGSDPVFIDRAAHILLHADCSR</sequence>
<dbReference type="CDD" id="cd02440">
    <property type="entry name" value="AdoMet_MTases"/>
    <property type="match status" value="1"/>
</dbReference>
<keyword evidence="3" id="KW-1185">Reference proteome</keyword>
<evidence type="ECO:0000259" key="1">
    <source>
        <dbReference type="Pfam" id="PF13649"/>
    </source>
</evidence>
<dbReference type="Pfam" id="PF13649">
    <property type="entry name" value="Methyltransf_25"/>
    <property type="match status" value="1"/>
</dbReference>
<dbReference type="Gene3D" id="3.40.50.150">
    <property type="entry name" value="Vaccinia Virus protein VP39"/>
    <property type="match status" value="1"/>
</dbReference>
<organism evidence="2 3">
    <name type="scientific">Novosphingobium album</name>
    <name type="common">ex Liu et al. 2023</name>
    <dbReference type="NCBI Taxonomy" id="3031130"/>
    <lineage>
        <taxon>Bacteria</taxon>
        <taxon>Pseudomonadati</taxon>
        <taxon>Pseudomonadota</taxon>
        <taxon>Alphaproteobacteria</taxon>
        <taxon>Sphingomonadales</taxon>
        <taxon>Sphingomonadaceae</taxon>
        <taxon>Novosphingobium</taxon>
    </lineage>
</organism>
<name>A0ABT5WQB5_9SPHN</name>
<dbReference type="RefSeq" id="WP_275227575.1">
    <property type="nucleotide sequence ID" value="NZ_JARESE010000018.1"/>
</dbReference>
<dbReference type="InterPro" id="IPR041698">
    <property type="entry name" value="Methyltransf_25"/>
</dbReference>
<proteinExistence type="predicted"/>
<dbReference type="Proteomes" id="UP001216253">
    <property type="component" value="Unassembled WGS sequence"/>
</dbReference>
<keyword evidence="2" id="KW-0808">Transferase</keyword>
<comment type="caution">
    <text evidence="2">The sequence shown here is derived from an EMBL/GenBank/DDBJ whole genome shotgun (WGS) entry which is preliminary data.</text>
</comment>
<dbReference type="PANTHER" id="PTHR43464">
    <property type="entry name" value="METHYLTRANSFERASE"/>
    <property type="match status" value="1"/>
</dbReference>
<dbReference type="GO" id="GO:0032259">
    <property type="term" value="P:methylation"/>
    <property type="evidence" value="ECO:0007669"/>
    <property type="project" value="UniProtKB-KW"/>
</dbReference>
<dbReference type="EMBL" id="JARESE010000018">
    <property type="protein sequence ID" value="MDE8651477.1"/>
    <property type="molecule type" value="Genomic_DNA"/>
</dbReference>
<dbReference type="InterPro" id="IPR029063">
    <property type="entry name" value="SAM-dependent_MTases_sf"/>
</dbReference>
<feature type="domain" description="Methyltransferase" evidence="1">
    <location>
        <begin position="79"/>
        <end position="177"/>
    </location>
</feature>
<protein>
    <submittedName>
        <fullName evidence="2">Class I SAM-dependent methyltransferase</fullName>
    </submittedName>
</protein>
<dbReference type="GO" id="GO:0008168">
    <property type="term" value="F:methyltransferase activity"/>
    <property type="evidence" value="ECO:0007669"/>
    <property type="project" value="UniProtKB-KW"/>
</dbReference>